<dbReference type="InterPro" id="IPR003173">
    <property type="entry name" value="PC4_C"/>
</dbReference>
<keyword evidence="4" id="KW-0238">DNA-binding</keyword>
<feature type="compositionally biased region" description="Basic and acidic residues" evidence="7">
    <location>
        <begin position="27"/>
        <end position="38"/>
    </location>
</feature>
<keyword evidence="10" id="KW-1185">Reference proteome</keyword>
<protein>
    <recommendedName>
        <fullName evidence="8">Transcriptional coactivator p15 (PC4) C-terminal domain-containing protein</fullName>
    </recommendedName>
</protein>
<reference evidence="9" key="1">
    <citation type="submission" date="2016-06" db="EMBL/GenBank/DDBJ databases">
        <authorList>
            <person name="Cuomo C."/>
            <person name="Litvintseva A."/>
            <person name="Heitman J."/>
            <person name="Chen Y."/>
            <person name="Sun S."/>
            <person name="Springer D."/>
            <person name="Dromer F."/>
            <person name="Young S."/>
            <person name="Zeng Q."/>
            <person name="Chapman S."/>
            <person name="Gujja S."/>
            <person name="Saif S."/>
            <person name="Birren B."/>
        </authorList>
    </citation>
    <scope>NUCLEOTIDE SEQUENCE</scope>
    <source>
        <strain evidence="9">CBS 7841</strain>
    </source>
</reference>
<dbReference type="GO" id="GO:0003677">
    <property type="term" value="F:DNA binding"/>
    <property type="evidence" value="ECO:0007669"/>
    <property type="project" value="UniProtKB-KW"/>
</dbReference>
<sequence>MPREKRPAAEQEEAETRDLGSAPTTKSGEEVEVEKNEAGESFINLSEYRRVTVRTFKGKVLVDVREMYKDKSSGAMKPGNKGISLTREQWQILRSNADMVDELIAKAQE</sequence>
<dbReference type="GeneID" id="91087595"/>
<comment type="subcellular location">
    <subcellularLocation>
        <location evidence="1">Nucleus</location>
    </subcellularLocation>
</comment>
<reference evidence="9" key="3">
    <citation type="submission" date="2024-01" db="EMBL/GenBank/DDBJ databases">
        <authorList>
            <person name="Coelho M.A."/>
            <person name="David-Palma M."/>
            <person name="Shea T."/>
            <person name="Sun S."/>
            <person name="Cuomo C.A."/>
            <person name="Heitman J."/>
        </authorList>
    </citation>
    <scope>NUCLEOTIDE SEQUENCE</scope>
    <source>
        <strain evidence="9">CBS 7841</strain>
    </source>
</reference>
<evidence type="ECO:0000256" key="4">
    <source>
        <dbReference type="ARBA" id="ARBA00023125"/>
    </source>
</evidence>
<organism evidence="9 10">
    <name type="scientific">Cryptococcus depauperatus CBS 7841</name>
    <dbReference type="NCBI Taxonomy" id="1295531"/>
    <lineage>
        <taxon>Eukaryota</taxon>
        <taxon>Fungi</taxon>
        <taxon>Dikarya</taxon>
        <taxon>Basidiomycota</taxon>
        <taxon>Agaricomycotina</taxon>
        <taxon>Tremellomycetes</taxon>
        <taxon>Tremellales</taxon>
        <taxon>Cryptococcaceae</taxon>
        <taxon>Cryptococcus</taxon>
    </lineage>
</organism>
<evidence type="ECO:0000256" key="2">
    <source>
        <dbReference type="ARBA" id="ARBA00009001"/>
    </source>
</evidence>
<evidence type="ECO:0000259" key="8">
    <source>
        <dbReference type="Pfam" id="PF02229"/>
    </source>
</evidence>
<keyword evidence="6" id="KW-0539">Nucleus</keyword>
<dbReference type="EMBL" id="CP143787">
    <property type="protein sequence ID" value="WVN88183.1"/>
    <property type="molecule type" value="Genomic_DNA"/>
</dbReference>
<evidence type="ECO:0000256" key="7">
    <source>
        <dbReference type="SAM" id="MobiDB-lite"/>
    </source>
</evidence>
<dbReference type="InterPro" id="IPR045125">
    <property type="entry name" value="Sub1/Tcp4-like"/>
</dbReference>
<evidence type="ECO:0000256" key="5">
    <source>
        <dbReference type="ARBA" id="ARBA00023163"/>
    </source>
</evidence>
<comment type="similarity">
    <text evidence="2">Belongs to the transcriptional coactivator PC4 family.</text>
</comment>
<evidence type="ECO:0000256" key="6">
    <source>
        <dbReference type="ARBA" id="ARBA00023242"/>
    </source>
</evidence>
<evidence type="ECO:0000313" key="9">
    <source>
        <dbReference type="EMBL" id="WVN88183.1"/>
    </source>
</evidence>
<dbReference type="Pfam" id="PF02229">
    <property type="entry name" value="PC4"/>
    <property type="match status" value="1"/>
</dbReference>
<keyword evidence="3" id="KW-0805">Transcription regulation</keyword>
<dbReference type="PANTHER" id="PTHR13215">
    <property type="entry name" value="RNA POLYMERASE II TRANSCRIPTIONAL COACTIVATOR"/>
    <property type="match status" value="1"/>
</dbReference>
<dbReference type="SUPFAM" id="SSF54447">
    <property type="entry name" value="ssDNA-binding transcriptional regulator domain"/>
    <property type="match status" value="1"/>
</dbReference>
<feature type="region of interest" description="Disordered" evidence="7">
    <location>
        <begin position="1"/>
        <end position="39"/>
    </location>
</feature>
<evidence type="ECO:0000256" key="1">
    <source>
        <dbReference type="ARBA" id="ARBA00004123"/>
    </source>
</evidence>
<reference evidence="9" key="2">
    <citation type="journal article" date="2022" name="Elife">
        <title>Obligate sexual reproduction of a homothallic fungus closely related to the Cryptococcus pathogenic species complex.</title>
        <authorList>
            <person name="Passer A.R."/>
            <person name="Clancey S.A."/>
            <person name="Shea T."/>
            <person name="David-Palma M."/>
            <person name="Averette A.F."/>
            <person name="Boekhout T."/>
            <person name="Porcel B.M."/>
            <person name="Nowrousian M."/>
            <person name="Cuomo C.A."/>
            <person name="Sun S."/>
            <person name="Heitman J."/>
            <person name="Coelho M.A."/>
        </authorList>
    </citation>
    <scope>NUCLEOTIDE SEQUENCE</scope>
    <source>
        <strain evidence="9">CBS 7841</strain>
    </source>
</reference>
<dbReference type="GO" id="GO:0005634">
    <property type="term" value="C:nucleus"/>
    <property type="evidence" value="ECO:0007669"/>
    <property type="project" value="UniProtKB-SubCell"/>
</dbReference>
<evidence type="ECO:0000313" key="10">
    <source>
        <dbReference type="Proteomes" id="UP000094043"/>
    </source>
</evidence>
<name>A0AAJ8M1L8_9TREE</name>
<dbReference type="GO" id="GO:0060261">
    <property type="term" value="P:positive regulation of transcription initiation by RNA polymerase II"/>
    <property type="evidence" value="ECO:0007669"/>
    <property type="project" value="InterPro"/>
</dbReference>
<dbReference type="InterPro" id="IPR009044">
    <property type="entry name" value="ssDNA-bd_transcriptional_reg"/>
</dbReference>
<feature type="domain" description="Transcriptional coactivator p15 (PC4) C-terminal" evidence="8">
    <location>
        <begin position="43"/>
        <end position="95"/>
    </location>
</feature>
<dbReference type="GO" id="GO:0003713">
    <property type="term" value="F:transcription coactivator activity"/>
    <property type="evidence" value="ECO:0007669"/>
    <property type="project" value="InterPro"/>
</dbReference>
<accession>A0AAJ8M1L8</accession>
<dbReference type="KEGG" id="cdep:91087595"/>
<dbReference type="Proteomes" id="UP000094043">
    <property type="component" value="Chromosome 4"/>
</dbReference>
<evidence type="ECO:0000256" key="3">
    <source>
        <dbReference type="ARBA" id="ARBA00023015"/>
    </source>
</evidence>
<dbReference type="RefSeq" id="XP_066068883.1">
    <property type="nucleotide sequence ID" value="XM_066212786.1"/>
</dbReference>
<dbReference type="Gene3D" id="2.30.31.10">
    <property type="entry name" value="Transcriptional Coactivator Pc4, Chain A"/>
    <property type="match status" value="1"/>
</dbReference>
<keyword evidence="5" id="KW-0804">Transcription</keyword>
<dbReference type="AlphaFoldDB" id="A0AAJ8M1L8"/>
<feature type="compositionally biased region" description="Basic and acidic residues" evidence="7">
    <location>
        <begin position="1"/>
        <end position="18"/>
    </location>
</feature>
<gene>
    <name evidence="9" type="ORF">L203_103384</name>
</gene>
<proteinExistence type="inferred from homology"/>